<evidence type="ECO:0000256" key="3">
    <source>
        <dbReference type="RuleBase" id="RU361235"/>
    </source>
</evidence>
<evidence type="ECO:0000313" key="6">
    <source>
        <dbReference type="Proteomes" id="UP000518752"/>
    </source>
</evidence>
<sequence length="559" mass="59673">MYGVAPGRLLISPGSRWMRVRVFTRSPPHTLLAMLLLSFLSLLSISAVPALSSGPSVTLENGTYTGLTVPSFQQEHFLGMPYAQQPVNDLRFAAPLSLNTSWTGTRNAASYSPICIGFGGDDTGFQLSEECLTLNVVRPEGVKEGSNVPVMLWIYGGGFIMGGSADHRYNGSWIVQRSVAMKQPIIFASFNYRVGPFGFLYSQEIKDEHSGNFGLLDQHLAMQWVHENIAAFGGDPSKVTIMGESAGAESVAMQLLAFGAQSTDLFRGGIMESGTATTSSFPSLAQAQDVYDAVVSNTGCASSGNTLACLRAVPVNTLIAATNRSGISTGPVIDGLFLTQPPSVSVSSGSMIKVPLLLGQNSDEGASFGVRGLNSEAALVTALSSSGFSNASINTLLKLYPNDPTVGVPVNTGDGLLASGSQDKRSFAIFGDVVMHAGRRFLASAMANQTQSVFTYRFNQIPDNTTIEVGVQHFQEVAYVFSNPLPTQNPLSQRSGDVELANQMTSYWISFVVNQNPNHSDVDGAVTWPDYRSGPKNIVFNRHGNTVEDDNYRAAGIAL</sequence>
<reference evidence="5 6" key="1">
    <citation type="journal article" date="2020" name="ISME J.">
        <title>Uncovering the hidden diversity of litter-decomposition mechanisms in mushroom-forming fungi.</title>
        <authorList>
            <person name="Floudas D."/>
            <person name="Bentzer J."/>
            <person name="Ahren D."/>
            <person name="Johansson T."/>
            <person name="Persson P."/>
            <person name="Tunlid A."/>
        </authorList>
    </citation>
    <scope>NUCLEOTIDE SEQUENCE [LARGE SCALE GENOMIC DNA]</scope>
    <source>
        <strain evidence="5 6">CBS 406.79</strain>
    </source>
</reference>
<dbReference type="Pfam" id="PF00135">
    <property type="entry name" value="COesterase"/>
    <property type="match status" value="1"/>
</dbReference>
<comment type="similarity">
    <text evidence="1 3">Belongs to the type-B carboxylesterase/lipase family.</text>
</comment>
<protein>
    <recommendedName>
        <fullName evidence="3">Carboxylic ester hydrolase</fullName>
        <ecNumber evidence="3">3.1.1.-</ecNumber>
    </recommendedName>
</protein>
<evidence type="ECO:0000256" key="1">
    <source>
        <dbReference type="ARBA" id="ARBA00005964"/>
    </source>
</evidence>
<dbReference type="Proteomes" id="UP000518752">
    <property type="component" value="Unassembled WGS sequence"/>
</dbReference>
<dbReference type="Gene3D" id="3.40.50.1820">
    <property type="entry name" value="alpha/beta hydrolase"/>
    <property type="match status" value="1"/>
</dbReference>
<evidence type="ECO:0000313" key="5">
    <source>
        <dbReference type="EMBL" id="KAF5392122.1"/>
    </source>
</evidence>
<keyword evidence="2 3" id="KW-0378">Hydrolase</keyword>
<dbReference type="EC" id="3.1.1.-" evidence="3"/>
<dbReference type="EMBL" id="JAACJN010000007">
    <property type="protein sequence ID" value="KAF5392122.1"/>
    <property type="molecule type" value="Genomic_DNA"/>
</dbReference>
<feature type="domain" description="Carboxylesterase type B" evidence="4">
    <location>
        <begin position="55"/>
        <end position="539"/>
    </location>
</feature>
<dbReference type="PANTHER" id="PTHR43918:SF4">
    <property type="entry name" value="CARBOXYLIC ESTER HYDROLASE"/>
    <property type="match status" value="1"/>
</dbReference>
<organism evidence="5 6">
    <name type="scientific">Collybiopsis confluens</name>
    <dbReference type="NCBI Taxonomy" id="2823264"/>
    <lineage>
        <taxon>Eukaryota</taxon>
        <taxon>Fungi</taxon>
        <taxon>Dikarya</taxon>
        <taxon>Basidiomycota</taxon>
        <taxon>Agaricomycotina</taxon>
        <taxon>Agaricomycetes</taxon>
        <taxon>Agaricomycetidae</taxon>
        <taxon>Agaricales</taxon>
        <taxon>Marasmiineae</taxon>
        <taxon>Omphalotaceae</taxon>
        <taxon>Collybiopsis</taxon>
    </lineage>
</organism>
<dbReference type="InterPro" id="IPR002018">
    <property type="entry name" value="CarbesteraseB"/>
</dbReference>
<dbReference type="OrthoDB" id="408631at2759"/>
<dbReference type="InterPro" id="IPR019826">
    <property type="entry name" value="Carboxylesterase_B_AS"/>
</dbReference>
<dbReference type="InterPro" id="IPR029058">
    <property type="entry name" value="AB_hydrolase_fold"/>
</dbReference>
<dbReference type="InterPro" id="IPR050654">
    <property type="entry name" value="AChE-related_enzymes"/>
</dbReference>
<gene>
    <name evidence="5" type="ORF">D9757_003310</name>
</gene>
<dbReference type="PROSITE" id="PS00122">
    <property type="entry name" value="CARBOXYLESTERASE_B_1"/>
    <property type="match status" value="1"/>
</dbReference>
<dbReference type="GO" id="GO:0052689">
    <property type="term" value="F:carboxylic ester hydrolase activity"/>
    <property type="evidence" value="ECO:0007669"/>
    <property type="project" value="TreeGrafter"/>
</dbReference>
<dbReference type="AlphaFoldDB" id="A0A8H5MFK3"/>
<dbReference type="PANTHER" id="PTHR43918">
    <property type="entry name" value="ACETYLCHOLINESTERASE"/>
    <property type="match status" value="1"/>
</dbReference>
<dbReference type="SUPFAM" id="SSF53474">
    <property type="entry name" value="alpha/beta-Hydrolases"/>
    <property type="match status" value="1"/>
</dbReference>
<proteinExistence type="inferred from homology"/>
<comment type="caution">
    <text evidence="5">The sequence shown here is derived from an EMBL/GenBank/DDBJ whole genome shotgun (WGS) entry which is preliminary data.</text>
</comment>
<evidence type="ECO:0000256" key="2">
    <source>
        <dbReference type="ARBA" id="ARBA00022801"/>
    </source>
</evidence>
<keyword evidence="6" id="KW-1185">Reference proteome</keyword>
<evidence type="ECO:0000259" key="4">
    <source>
        <dbReference type="Pfam" id="PF00135"/>
    </source>
</evidence>
<name>A0A8H5MFK3_9AGAR</name>
<accession>A0A8H5MFK3</accession>